<dbReference type="GO" id="GO:0030154">
    <property type="term" value="P:cell differentiation"/>
    <property type="evidence" value="ECO:0007669"/>
    <property type="project" value="TreeGrafter"/>
</dbReference>
<dbReference type="SUPFAM" id="SSF55550">
    <property type="entry name" value="SH2 domain"/>
    <property type="match status" value="2"/>
</dbReference>
<dbReference type="InterPro" id="IPR052123">
    <property type="entry name" value="Non-rcpt_Tyr_Phosphatase"/>
</dbReference>
<feature type="domain" description="SH2" evidence="7">
    <location>
        <begin position="134"/>
        <end position="232"/>
    </location>
</feature>
<dbReference type="Gene3D" id="3.30.505.10">
    <property type="entry name" value="SH2 domain"/>
    <property type="match status" value="2"/>
</dbReference>
<dbReference type="InterPro" id="IPR000387">
    <property type="entry name" value="Tyr_Pase_dom"/>
</dbReference>
<dbReference type="InterPro" id="IPR029021">
    <property type="entry name" value="Prot-tyrosine_phosphatase-like"/>
</dbReference>
<dbReference type="SUPFAM" id="SSF52799">
    <property type="entry name" value="(Phosphotyrosine protein) phosphatases II"/>
    <property type="match status" value="1"/>
</dbReference>
<feature type="compositionally biased region" description="Polar residues" evidence="6">
    <location>
        <begin position="607"/>
        <end position="616"/>
    </location>
</feature>
<dbReference type="SMART" id="SM00404">
    <property type="entry name" value="PTPc_motif"/>
    <property type="match status" value="1"/>
</dbReference>
<feature type="region of interest" description="Disordered" evidence="6">
    <location>
        <begin position="606"/>
        <end position="644"/>
    </location>
</feature>
<evidence type="ECO:0000256" key="4">
    <source>
        <dbReference type="ARBA" id="ARBA00022999"/>
    </source>
</evidence>
<dbReference type="OrthoDB" id="8815311at2759"/>
<accession>A0A8S1F316</accession>
<dbReference type="PANTHER" id="PTHR46257">
    <property type="entry name" value="TYROSINE-PROTEIN PHOSPHATASE CORKSCREW"/>
    <property type="match status" value="1"/>
</dbReference>
<reference evidence="10 11" key="1">
    <citation type="submission" date="2020-04" db="EMBL/GenBank/DDBJ databases">
        <authorList>
            <person name="Laetsch R D."/>
            <person name="Stevens L."/>
            <person name="Kumar S."/>
            <person name="Blaxter L. M."/>
        </authorList>
    </citation>
    <scope>NUCLEOTIDE SEQUENCE [LARGE SCALE GENOMIC DNA]</scope>
</reference>
<evidence type="ECO:0000259" key="8">
    <source>
        <dbReference type="PROSITE" id="PS50055"/>
    </source>
</evidence>
<sequence length="644" mass="73493">MQRTETCLRAFNFYYRVSGEKAEQLLEDYGENGDFLVRYSESSPSNFSLTIRIDDKPLHIKVQKVNEMLSVFPGGADGTDMFGSLVELLEYYIENPTKLKERNGGFVAIKKPVYIPYELEDCAKEQRIVQLNRWFHANMTAQESMVILDREKTGSFLLRCSQHLPGALVISSKVETGVVHLNIHQDPFTGRYTIDGDHTEYCDIRQLLSTYNKNPIVEKALSSRVVYLENAVTSSSTFVPADVLADRLELLKQSLEPGNTERTGISEEFARLQAEQGPAEQYFSKREGRREINVDKNRYRNIVPFDHSRVILTDRAGVPGGDYINASYVKFDKPNPPLTLIKTRSYIATQGCLESTIGDFWRMIWQENSRVIVMPTRENERREKCTRYWPELNDSATFADIVVTTTEEKLIRKELPDEFKGHVKEPEPDEISFIIRTFNVKKNGAPAPRIVRQLQYVSWPDHGCPFHPHDVICYLDAVDQAHKQFDKADVKQGPVVVHCSAGIGRTGTLLILDVLLTQIKLRGRGCPIDIWRTSRHARDYRGGLVQTEQQYQFLYTAIAYYMKRTNPNDEQRLVLRERHSSSLLPLAPSHNNSVCRMPDVAQAYIGPSTTNNNSLSPRMGTVTRTRSRHSPKSAITPPLPQKTK</sequence>
<dbReference type="PROSITE" id="PS50056">
    <property type="entry name" value="TYR_PHOSPHATASE_2"/>
    <property type="match status" value="1"/>
</dbReference>
<dbReference type="PRINTS" id="PR00700">
    <property type="entry name" value="PRTYPHPHTASE"/>
</dbReference>
<dbReference type="InterPro" id="IPR016130">
    <property type="entry name" value="Tyr_Pase_AS"/>
</dbReference>
<dbReference type="PROSITE" id="PS50055">
    <property type="entry name" value="TYR_PHOSPHATASE_PTP"/>
    <property type="match status" value="1"/>
</dbReference>
<dbReference type="Pfam" id="PF00017">
    <property type="entry name" value="SH2"/>
    <property type="match status" value="2"/>
</dbReference>
<protein>
    <recommendedName>
        <fullName evidence="1">protein-tyrosine-phosphatase</fullName>
        <ecNumber evidence="1">3.1.3.48</ecNumber>
    </recommendedName>
</protein>
<dbReference type="Proteomes" id="UP000494206">
    <property type="component" value="Unassembled WGS sequence"/>
</dbReference>
<keyword evidence="4 5" id="KW-0727">SH2 domain</keyword>
<evidence type="ECO:0000259" key="9">
    <source>
        <dbReference type="PROSITE" id="PS50056"/>
    </source>
</evidence>
<dbReference type="PROSITE" id="PS00383">
    <property type="entry name" value="TYR_PHOSPHATASE_1"/>
    <property type="match status" value="1"/>
</dbReference>
<evidence type="ECO:0000256" key="5">
    <source>
        <dbReference type="PROSITE-ProRule" id="PRU00191"/>
    </source>
</evidence>
<feature type="domain" description="Tyrosine specific protein phosphatases" evidence="9">
    <location>
        <begin position="472"/>
        <end position="552"/>
    </location>
</feature>
<comment type="caution">
    <text evidence="10">The sequence shown here is derived from an EMBL/GenBank/DDBJ whole genome shotgun (WGS) entry which is preliminary data.</text>
</comment>
<dbReference type="GO" id="GO:0035556">
    <property type="term" value="P:intracellular signal transduction"/>
    <property type="evidence" value="ECO:0007669"/>
    <property type="project" value="TreeGrafter"/>
</dbReference>
<dbReference type="Gene3D" id="3.90.190.10">
    <property type="entry name" value="Protein tyrosine phosphatase superfamily"/>
    <property type="match status" value="1"/>
</dbReference>
<evidence type="ECO:0000256" key="3">
    <source>
        <dbReference type="ARBA" id="ARBA00022912"/>
    </source>
</evidence>
<feature type="domain" description="SH2" evidence="7">
    <location>
        <begin position="12"/>
        <end position="113"/>
    </location>
</feature>
<dbReference type="GO" id="GO:0004726">
    <property type="term" value="F:non-membrane spanning protein tyrosine phosphatase activity"/>
    <property type="evidence" value="ECO:0007669"/>
    <property type="project" value="TreeGrafter"/>
</dbReference>
<dbReference type="GO" id="GO:0001784">
    <property type="term" value="F:phosphotyrosine residue binding"/>
    <property type="evidence" value="ECO:0007669"/>
    <property type="project" value="TreeGrafter"/>
</dbReference>
<dbReference type="SMART" id="SM00194">
    <property type="entry name" value="PTPc"/>
    <property type="match status" value="1"/>
</dbReference>
<proteinExistence type="predicted"/>
<evidence type="ECO:0000313" key="10">
    <source>
        <dbReference type="EMBL" id="CAB3404952.1"/>
    </source>
</evidence>
<dbReference type="GO" id="GO:0005737">
    <property type="term" value="C:cytoplasm"/>
    <property type="evidence" value="ECO:0007669"/>
    <property type="project" value="TreeGrafter"/>
</dbReference>
<evidence type="ECO:0000259" key="7">
    <source>
        <dbReference type="PROSITE" id="PS50001"/>
    </source>
</evidence>
<dbReference type="GO" id="GO:0000278">
    <property type="term" value="P:mitotic cell cycle"/>
    <property type="evidence" value="ECO:0007669"/>
    <property type="project" value="TreeGrafter"/>
</dbReference>
<organism evidence="10 11">
    <name type="scientific">Caenorhabditis bovis</name>
    <dbReference type="NCBI Taxonomy" id="2654633"/>
    <lineage>
        <taxon>Eukaryota</taxon>
        <taxon>Metazoa</taxon>
        <taxon>Ecdysozoa</taxon>
        <taxon>Nematoda</taxon>
        <taxon>Chromadorea</taxon>
        <taxon>Rhabditida</taxon>
        <taxon>Rhabditina</taxon>
        <taxon>Rhabditomorpha</taxon>
        <taxon>Rhabditoidea</taxon>
        <taxon>Rhabditidae</taxon>
        <taxon>Peloderinae</taxon>
        <taxon>Caenorhabditis</taxon>
    </lineage>
</organism>
<gene>
    <name evidence="10" type="ORF">CBOVIS_LOCUS7208</name>
</gene>
<dbReference type="Pfam" id="PF00102">
    <property type="entry name" value="Y_phosphatase"/>
    <property type="match status" value="1"/>
</dbReference>
<name>A0A8S1F316_9PELO</name>
<dbReference type="EMBL" id="CADEPM010000004">
    <property type="protein sequence ID" value="CAB3404952.1"/>
    <property type="molecule type" value="Genomic_DNA"/>
</dbReference>
<dbReference type="InterPro" id="IPR003595">
    <property type="entry name" value="Tyr_Pase_cat"/>
</dbReference>
<dbReference type="SMART" id="SM00252">
    <property type="entry name" value="SH2"/>
    <property type="match status" value="2"/>
</dbReference>
<keyword evidence="11" id="KW-1185">Reference proteome</keyword>
<dbReference type="InterPro" id="IPR000242">
    <property type="entry name" value="PTP_cat"/>
</dbReference>
<keyword evidence="3" id="KW-0904">Protein phosphatase</keyword>
<keyword evidence="2" id="KW-0378">Hydrolase</keyword>
<dbReference type="InterPro" id="IPR036860">
    <property type="entry name" value="SH2_dom_sf"/>
</dbReference>
<feature type="domain" description="Tyrosine-protein phosphatase" evidence="8">
    <location>
        <begin position="265"/>
        <end position="561"/>
    </location>
</feature>
<evidence type="ECO:0000313" key="11">
    <source>
        <dbReference type="Proteomes" id="UP000494206"/>
    </source>
</evidence>
<dbReference type="AlphaFoldDB" id="A0A8S1F316"/>
<dbReference type="PANTHER" id="PTHR46257:SF3">
    <property type="entry name" value="TYROSINE-PROTEIN PHOSPHATASE CORKSCREW"/>
    <property type="match status" value="1"/>
</dbReference>
<evidence type="ECO:0000256" key="2">
    <source>
        <dbReference type="ARBA" id="ARBA00022801"/>
    </source>
</evidence>
<dbReference type="PROSITE" id="PS50001">
    <property type="entry name" value="SH2"/>
    <property type="match status" value="2"/>
</dbReference>
<dbReference type="InterPro" id="IPR000980">
    <property type="entry name" value="SH2"/>
</dbReference>
<dbReference type="PRINTS" id="PR00401">
    <property type="entry name" value="SH2DOMAIN"/>
</dbReference>
<dbReference type="EC" id="3.1.3.48" evidence="1"/>
<evidence type="ECO:0000256" key="6">
    <source>
        <dbReference type="SAM" id="MobiDB-lite"/>
    </source>
</evidence>
<evidence type="ECO:0000256" key="1">
    <source>
        <dbReference type="ARBA" id="ARBA00013064"/>
    </source>
</evidence>